<evidence type="ECO:0000256" key="8">
    <source>
        <dbReference type="ARBA" id="ARBA00022723"/>
    </source>
</evidence>
<comment type="pathway">
    <text evidence="3">Amino-acid biosynthesis; L-lysine biosynthesis via DAP pathway; LL-2,6-diaminopimelate from (S)-tetrahydrodipicolinate (succinylase route): step 3/3.</text>
</comment>
<keyword evidence="9" id="KW-0378">Hydrolase</keyword>
<evidence type="ECO:0000256" key="11">
    <source>
        <dbReference type="ARBA" id="ARBA00022915"/>
    </source>
</evidence>
<dbReference type="Gene3D" id="3.40.630.10">
    <property type="entry name" value="Zn peptidases"/>
    <property type="match status" value="1"/>
</dbReference>
<dbReference type="NCBIfam" id="NF006365">
    <property type="entry name" value="PRK08588.1"/>
    <property type="match status" value="1"/>
</dbReference>
<comment type="cofactor">
    <cofactor evidence="2">
        <name>Zn(2+)</name>
        <dbReference type="ChEBI" id="CHEBI:29105"/>
    </cofactor>
</comment>
<dbReference type="NCBIfam" id="TIGR01910">
    <property type="entry name" value="DapE-ArgE"/>
    <property type="match status" value="1"/>
</dbReference>
<dbReference type="InterPro" id="IPR001261">
    <property type="entry name" value="ArgE/DapE_CS"/>
</dbReference>
<dbReference type="Gene3D" id="3.30.70.360">
    <property type="match status" value="1"/>
</dbReference>
<evidence type="ECO:0000313" key="17">
    <source>
        <dbReference type="Proteomes" id="UP000050973"/>
    </source>
</evidence>
<evidence type="ECO:0000256" key="14">
    <source>
        <dbReference type="ARBA" id="ARBA00051301"/>
    </source>
</evidence>
<keyword evidence="12" id="KW-0457">Lysine biosynthesis</keyword>
<comment type="similarity">
    <text evidence="4">Belongs to the peptidase M20A family.</text>
</comment>
<proteinExistence type="inferred from homology"/>
<dbReference type="InterPro" id="IPR002933">
    <property type="entry name" value="Peptidase_M20"/>
</dbReference>
<gene>
    <name evidence="16" type="ORF">FC49_GL000927</name>
</gene>
<keyword evidence="7" id="KW-0028">Amino-acid biosynthesis</keyword>
<evidence type="ECO:0000256" key="1">
    <source>
        <dbReference type="ARBA" id="ARBA00001941"/>
    </source>
</evidence>
<dbReference type="EC" id="3.5.1.18" evidence="5"/>
<evidence type="ECO:0000256" key="5">
    <source>
        <dbReference type="ARBA" id="ARBA00011921"/>
    </source>
</evidence>
<dbReference type="GO" id="GO:0009089">
    <property type="term" value="P:lysine biosynthetic process via diaminopimelate"/>
    <property type="evidence" value="ECO:0007669"/>
    <property type="project" value="UniProtKB-UniPathway"/>
</dbReference>
<protein>
    <recommendedName>
        <fullName evidence="6">Probable succinyl-diaminopimelate desuccinylase</fullName>
        <ecNumber evidence="5">3.5.1.18</ecNumber>
    </recommendedName>
</protein>
<dbReference type="Pfam" id="PF01546">
    <property type="entry name" value="Peptidase_M20"/>
    <property type="match status" value="1"/>
</dbReference>
<evidence type="ECO:0000256" key="3">
    <source>
        <dbReference type="ARBA" id="ARBA00005130"/>
    </source>
</evidence>
<dbReference type="GO" id="GO:0009014">
    <property type="term" value="F:succinyl-diaminopimelate desuccinylase activity"/>
    <property type="evidence" value="ECO:0007669"/>
    <property type="project" value="UniProtKB-EC"/>
</dbReference>
<comment type="caution">
    <text evidence="16">The sequence shown here is derived from an EMBL/GenBank/DDBJ whole genome shotgun (WGS) entry which is preliminary data.</text>
</comment>
<dbReference type="InterPro" id="IPR011650">
    <property type="entry name" value="Peptidase_M20_dimer"/>
</dbReference>
<evidence type="ECO:0000256" key="10">
    <source>
        <dbReference type="ARBA" id="ARBA00022833"/>
    </source>
</evidence>
<sequence length="395" mass="42900">MLLKGASLMKEIFTDQEKVQILADLVAIKSVNDHELQVAKYLQRLFAKYGITAKLLPLAANRADLVAEIGSGDPVLGVSGHMDVVTAGELTQWHSDPFTLTERDGHLYGRGATDMKSGLAALVIAMITIQQNHLLKRGTIRLMATAGEEVGEQGSRYLKDQGYMDDVAALLIAEPTGYRIATAHKGSMDIKLTSHGIAAHSSMPEQGYNAVDPLMKLLVQANQTFQNTDQANTELGRLTFNTTVFNGGDQVNSIPAQASAKVNVRTIPEFNNDLVADRLEKMVAAANQAGAKLKLDIYMSQPSIQTTGDSRFVHLAQQIGSQYAGQAVPTFALNPVTDASNLVVDKGPQFPLAVFGPGNDTPHQVDEYVDRQMYLNFIDLYTKLFTTYLDSSVQG</sequence>
<dbReference type="UniPathway" id="UPA00034">
    <property type="reaction ID" value="UER00021"/>
</dbReference>
<evidence type="ECO:0000313" key="16">
    <source>
        <dbReference type="EMBL" id="KRM14763.1"/>
    </source>
</evidence>
<dbReference type="Proteomes" id="UP000050973">
    <property type="component" value="Unassembled WGS sequence"/>
</dbReference>
<evidence type="ECO:0000256" key="6">
    <source>
        <dbReference type="ARBA" id="ARBA00016853"/>
    </source>
</evidence>
<keyword evidence="8" id="KW-0479">Metal-binding</keyword>
<accession>A0A0R1WGJ8</accession>
<reference evidence="16 17" key="1">
    <citation type="journal article" date="2015" name="Genome Announc.">
        <title>Expanding the biotechnology potential of lactobacilli through comparative genomics of 213 strains and associated genera.</title>
        <authorList>
            <person name="Sun Z."/>
            <person name="Harris H.M."/>
            <person name="McCann A."/>
            <person name="Guo C."/>
            <person name="Argimon S."/>
            <person name="Zhang W."/>
            <person name="Yang X."/>
            <person name="Jeffery I.B."/>
            <person name="Cooney J.C."/>
            <person name="Kagawa T.F."/>
            <person name="Liu W."/>
            <person name="Song Y."/>
            <person name="Salvetti E."/>
            <person name="Wrobel A."/>
            <person name="Rasinkangas P."/>
            <person name="Parkhill J."/>
            <person name="Rea M.C."/>
            <person name="O'Sullivan O."/>
            <person name="Ritari J."/>
            <person name="Douillard F.P."/>
            <person name="Paul Ross R."/>
            <person name="Yang R."/>
            <person name="Briner A.E."/>
            <person name="Felis G.E."/>
            <person name="de Vos W.M."/>
            <person name="Barrangou R."/>
            <person name="Klaenhammer T.R."/>
            <person name="Caufield P.W."/>
            <person name="Cui Y."/>
            <person name="Zhang H."/>
            <person name="O'Toole P.W."/>
        </authorList>
    </citation>
    <scope>NUCLEOTIDE SEQUENCE [LARGE SCALE GENOMIC DNA]</scope>
    <source>
        <strain evidence="16 17">DSM 4864</strain>
    </source>
</reference>
<dbReference type="PROSITE" id="PS00758">
    <property type="entry name" value="ARGE_DAPE_CPG2_1"/>
    <property type="match status" value="1"/>
</dbReference>
<dbReference type="InterPro" id="IPR050072">
    <property type="entry name" value="Peptidase_M20A"/>
</dbReference>
<evidence type="ECO:0000256" key="2">
    <source>
        <dbReference type="ARBA" id="ARBA00001947"/>
    </source>
</evidence>
<evidence type="ECO:0000256" key="9">
    <source>
        <dbReference type="ARBA" id="ARBA00022801"/>
    </source>
</evidence>
<organism evidence="16 17">
    <name type="scientific">Limosilactobacillus oris DSM 4864</name>
    <dbReference type="NCBI Taxonomy" id="1423779"/>
    <lineage>
        <taxon>Bacteria</taxon>
        <taxon>Bacillati</taxon>
        <taxon>Bacillota</taxon>
        <taxon>Bacilli</taxon>
        <taxon>Lactobacillales</taxon>
        <taxon>Lactobacillaceae</taxon>
        <taxon>Limosilactobacillus</taxon>
    </lineage>
</organism>
<evidence type="ECO:0000256" key="13">
    <source>
        <dbReference type="ARBA" id="ARBA00023285"/>
    </source>
</evidence>
<comment type="cofactor">
    <cofactor evidence="1">
        <name>Co(2+)</name>
        <dbReference type="ChEBI" id="CHEBI:48828"/>
    </cofactor>
</comment>
<dbReference type="PANTHER" id="PTHR43808:SF8">
    <property type="entry name" value="PEPTIDASE M20 DIMERISATION DOMAIN-CONTAINING PROTEIN"/>
    <property type="match status" value="1"/>
</dbReference>
<dbReference type="GO" id="GO:0019877">
    <property type="term" value="P:diaminopimelate biosynthetic process"/>
    <property type="evidence" value="ECO:0007669"/>
    <property type="project" value="UniProtKB-KW"/>
</dbReference>
<dbReference type="PANTHER" id="PTHR43808">
    <property type="entry name" value="ACETYLORNITHINE DEACETYLASE"/>
    <property type="match status" value="1"/>
</dbReference>
<dbReference type="GO" id="GO:0046872">
    <property type="term" value="F:metal ion binding"/>
    <property type="evidence" value="ECO:0007669"/>
    <property type="project" value="UniProtKB-KW"/>
</dbReference>
<dbReference type="InterPro" id="IPR036264">
    <property type="entry name" value="Bact_exopeptidase_dim_dom"/>
</dbReference>
<evidence type="ECO:0000256" key="4">
    <source>
        <dbReference type="ARBA" id="ARBA00006247"/>
    </source>
</evidence>
<dbReference type="PATRIC" id="fig|1423779.3.peg.946"/>
<feature type="domain" description="Peptidase M20 dimerisation" evidence="15">
    <location>
        <begin position="182"/>
        <end position="287"/>
    </location>
</feature>
<evidence type="ECO:0000256" key="7">
    <source>
        <dbReference type="ARBA" id="ARBA00022605"/>
    </source>
</evidence>
<keyword evidence="10" id="KW-0862">Zinc</keyword>
<dbReference type="SUPFAM" id="SSF55031">
    <property type="entry name" value="Bacterial exopeptidase dimerisation domain"/>
    <property type="match status" value="1"/>
</dbReference>
<dbReference type="AlphaFoldDB" id="A0A0R1WGJ8"/>
<dbReference type="SUPFAM" id="SSF53187">
    <property type="entry name" value="Zn-dependent exopeptidases"/>
    <property type="match status" value="1"/>
</dbReference>
<dbReference type="CDD" id="cd08659">
    <property type="entry name" value="M20_ArgE_DapE-like"/>
    <property type="match status" value="1"/>
</dbReference>
<evidence type="ECO:0000256" key="12">
    <source>
        <dbReference type="ARBA" id="ARBA00023154"/>
    </source>
</evidence>
<dbReference type="EMBL" id="AZGE01000021">
    <property type="protein sequence ID" value="KRM14763.1"/>
    <property type="molecule type" value="Genomic_DNA"/>
</dbReference>
<dbReference type="PROSITE" id="PS00759">
    <property type="entry name" value="ARGE_DAPE_CPG2_2"/>
    <property type="match status" value="1"/>
</dbReference>
<dbReference type="InterPro" id="IPR010182">
    <property type="entry name" value="ArgE/DapE"/>
</dbReference>
<dbReference type="Pfam" id="PF07687">
    <property type="entry name" value="M20_dimer"/>
    <property type="match status" value="1"/>
</dbReference>
<keyword evidence="11" id="KW-0220">Diaminopimelate biosynthesis</keyword>
<name>A0A0R1WGJ8_9LACO</name>
<evidence type="ECO:0000259" key="15">
    <source>
        <dbReference type="Pfam" id="PF07687"/>
    </source>
</evidence>
<comment type="catalytic activity">
    <reaction evidence="14">
        <text>N-succinyl-(2S,6S)-2,6-diaminopimelate + H2O = (2S,6S)-2,6-diaminopimelate + succinate</text>
        <dbReference type="Rhea" id="RHEA:22608"/>
        <dbReference type="ChEBI" id="CHEBI:15377"/>
        <dbReference type="ChEBI" id="CHEBI:30031"/>
        <dbReference type="ChEBI" id="CHEBI:57609"/>
        <dbReference type="ChEBI" id="CHEBI:58087"/>
        <dbReference type="EC" id="3.5.1.18"/>
    </reaction>
</comment>
<keyword evidence="13" id="KW-0170">Cobalt</keyword>